<dbReference type="InterPro" id="IPR050360">
    <property type="entry name" value="MFS_Sugar_Transporters"/>
</dbReference>
<keyword evidence="3" id="KW-0813">Transport</keyword>
<evidence type="ECO:0000256" key="5">
    <source>
        <dbReference type="ARBA" id="ARBA00022989"/>
    </source>
</evidence>
<evidence type="ECO:0000256" key="1">
    <source>
        <dbReference type="ARBA" id="ARBA00004141"/>
    </source>
</evidence>
<dbReference type="VEuPathDB" id="FungiDB:Z517_09348"/>
<reference evidence="9 10" key="1">
    <citation type="submission" date="2015-01" db="EMBL/GenBank/DDBJ databases">
        <title>The Genome Sequence of Fonsecaea pedrosoi CBS 271.37.</title>
        <authorList>
            <consortium name="The Broad Institute Genomics Platform"/>
            <person name="Cuomo C."/>
            <person name="de Hoog S."/>
            <person name="Gorbushina A."/>
            <person name="Stielow B."/>
            <person name="Teixiera M."/>
            <person name="Abouelleil A."/>
            <person name="Chapman S.B."/>
            <person name="Priest M."/>
            <person name="Young S.K."/>
            <person name="Wortman J."/>
            <person name="Nusbaum C."/>
            <person name="Birren B."/>
        </authorList>
    </citation>
    <scope>NUCLEOTIDE SEQUENCE [LARGE SCALE GENOMIC DNA]</scope>
    <source>
        <strain evidence="9 10">CBS 271.37</strain>
    </source>
</reference>
<comment type="similarity">
    <text evidence="2">Belongs to the major facilitator superfamily. Sugar transporter (TC 2.A.1.1) family.</text>
</comment>
<accession>A0A0D2GX35</accession>
<dbReference type="InterPro" id="IPR005828">
    <property type="entry name" value="MFS_sugar_transport-like"/>
</dbReference>
<keyword evidence="5 7" id="KW-1133">Transmembrane helix</keyword>
<dbReference type="EMBL" id="KN846974">
    <property type="protein sequence ID" value="KIW76904.1"/>
    <property type="molecule type" value="Genomic_DNA"/>
</dbReference>
<gene>
    <name evidence="9" type="ORF">Z517_09348</name>
</gene>
<dbReference type="PANTHER" id="PTHR48022:SF26">
    <property type="entry name" value="MAJOR FACILITATOR SUPERFAMILY (MFS) PROFILE DOMAIN-CONTAINING PROTEIN-RELATED"/>
    <property type="match status" value="1"/>
</dbReference>
<evidence type="ECO:0000259" key="8">
    <source>
        <dbReference type="PROSITE" id="PS50850"/>
    </source>
</evidence>
<feature type="transmembrane region" description="Helical" evidence="7">
    <location>
        <begin position="93"/>
        <end position="111"/>
    </location>
</feature>
<dbReference type="PROSITE" id="PS50850">
    <property type="entry name" value="MFS"/>
    <property type="match status" value="1"/>
</dbReference>
<dbReference type="PROSITE" id="PS51257">
    <property type="entry name" value="PROKAR_LIPOPROTEIN"/>
    <property type="match status" value="1"/>
</dbReference>
<evidence type="ECO:0000313" key="10">
    <source>
        <dbReference type="Proteomes" id="UP000053029"/>
    </source>
</evidence>
<feature type="transmembrane region" description="Helical" evidence="7">
    <location>
        <begin position="61"/>
        <end position="81"/>
    </location>
</feature>
<keyword evidence="4 7" id="KW-0812">Transmembrane</keyword>
<keyword evidence="6 7" id="KW-0472">Membrane</keyword>
<organism evidence="9 10">
    <name type="scientific">Fonsecaea pedrosoi CBS 271.37</name>
    <dbReference type="NCBI Taxonomy" id="1442368"/>
    <lineage>
        <taxon>Eukaryota</taxon>
        <taxon>Fungi</taxon>
        <taxon>Dikarya</taxon>
        <taxon>Ascomycota</taxon>
        <taxon>Pezizomycotina</taxon>
        <taxon>Eurotiomycetes</taxon>
        <taxon>Chaetothyriomycetidae</taxon>
        <taxon>Chaetothyriales</taxon>
        <taxon>Herpotrichiellaceae</taxon>
        <taxon>Fonsecaea</taxon>
    </lineage>
</organism>
<keyword evidence="10" id="KW-1185">Reference proteome</keyword>
<evidence type="ECO:0000256" key="3">
    <source>
        <dbReference type="ARBA" id="ARBA00022448"/>
    </source>
</evidence>
<dbReference type="Pfam" id="PF00083">
    <property type="entry name" value="Sugar_tr"/>
    <property type="match status" value="1"/>
</dbReference>
<feature type="transmembrane region" description="Helical" evidence="7">
    <location>
        <begin position="12"/>
        <end position="32"/>
    </location>
</feature>
<evidence type="ECO:0000313" key="9">
    <source>
        <dbReference type="EMBL" id="KIW76904.1"/>
    </source>
</evidence>
<evidence type="ECO:0000256" key="6">
    <source>
        <dbReference type="ARBA" id="ARBA00023136"/>
    </source>
</evidence>
<feature type="transmembrane region" description="Helical" evidence="7">
    <location>
        <begin position="180"/>
        <end position="202"/>
    </location>
</feature>
<evidence type="ECO:0000256" key="4">
    <source>
        <dbReference type="ARBA" id="ARBA00022692"/>
    </source>
</evidence>
<evidence type="ECO:0000256" key="7">
    <source>
        <dbReference type="SAM" id="Phobius"/>
    </source>
</evidence>
<dbReference type="Gene3D" id="1.20.1250.20">
    <property type="entry name" value="MFS general substrate transporter like domains"/>
    <property type="match status" value="1"/>
</dbReference>
<feature type="domain" description="Major facilitator superfamily (MFS) profile" evidence="8">
    <location>
        <begin position="22"/>
        <end position="335"/>
    </location>
</feature>
<dbReference type="HOGENOM" id="CLU_001265_30_3_1"/>
<dbReference type="InterPro" id="IPR003663">
    <property type="entry name" value="Sugar/inositol_transpt"/>
</dbReference>
<dbReference type="PANTHER" id="PTHR48022">
    <property type="entry name" value="PLASTIDIC GLUCOSE TRANSPORTER 4"/>
    <property type="match status" value="1"/>
</dbReference>
<dbReference type="RefSeq" id="XP_013280712.1">
    <property type="nucleotide sequence ID" value="XM_013425258.1"/>
</dbReference>
<dbReference type="InterPro" id="IPR020846">
    <property type="entry name" value="MFS_dom"/>
</dbReference>
<name>A0A0D2GX35_9EURO</name>
<feature type="transmembrane region" description="Helical" evidence="7">
    <location>
        <begin position="150"/>
        <end position="168"/>
    </location>
</feature>
<dbReference type="Proteomes" id="UP000053029">
    <property type="component" value="Unassembled WGS sequence"/>
</dbReference>
<evidence type="ECO:0000256" key="2">
    <source>
        <dbReference type="ARBA" id="ARBA00010992"/>
    </source>
</evidence>
<dbReference type="GO" id="GO:0016020">
    <property type="term" value="C:membrane"/>
    <property type="evidence" value="ECO:0007669"/>
    <property type="project" value="UniProtKB-SubCell"/>
</dbReference>
<protein>
    <recommendedName>
        <fullName evidence="8">Major facilitator superfamily (MFS) profile domain-containing protein</fullName>
    </recommendedName>
</protein>
<dbReference type="GeneID" id="25308838"/>
<comment type="subcellular location">
    <subcellularLocation>
        <location evidence="1">Membrane</location>
        <topology evidence="1">Multi-pass membrane protein</topology>
    </subcellularLocation>
</comment>
<sequence>MARSADSKPFFGVRGGWLVFWITVACGADMLMSGYDQGVFSRATLSDDFLDKLHLRGRTTIISAINAIYAIGCFVGSLIAFAMGECLGRKKSIYIGTTVICVGVILTSATFSLVQLFVGRIVLGIGNGINTATAPVWQIETSPAQWRGKLVMLEMSLHVAGFTMVNWVNFGVAHIDGGFAWRFPLALQFIFIVIIYATVWWLPESPRWLAQHNRLDEANLVLSCLENKGIEDTCVLTQMEEIQDSVQHERDHAIRWRDLVKTQKHEGTKLLRRLILGAAAQFIQQIEGVNIISYYLPSVLIEQVGLSNHTAHLVTWINAFTYFVFSSVSIPLVER</sequence>
<proteinExistence type="inferred from homology"/>
<dbReference type="AlphaFoldDB" id="A0A0D2GX35"/>
<dbReference type="PRINTS" id="PR00171">
    <property type="entry name" value="SUGRTRNSPORT"/>
</dbReference>
<dbReference type="SUPFAM" id="SSF103473">
    <property type="entry name" value="MFS general substrate transporter"/>
    <property type="match status" value="1"/>
</dbReference>
<dbReference type="GO" id="GO:0005351">
    <property type="term" value="F:carbohydrate:proton symporter activity"/>
    <property type="evidence" value="ECO:0007669"/>
    <property type="project" value="TreeGrafter"/>
</dbReference>
<dbReference type="InterPro" id="IPR036259">
    <property type="entry name" value="MFS_trans_sf"/>
</dbReference>
<dbReference type="OrthoDB" id="6339427at2759"/>